<organism evidence="4 5">
    <name type="scientific">Xenorhabdus hominickii</name>
    <dbReference type="NCBI Taxonomy" id="351679"/>
    <lineage>
        <taxon>Bacteria</taxon>
        <taxon>Pseudomonadati</taxon>
        <taxon>Pseudomonadota</taxon>
        <taxon>Gammaproteobacteria</taxon>
        <taxon>Enterobacterales</taxon>
        <taxon>Morganellaceae</taxon>
        <taxon>Xenorhabdus</taxon>
    </lineage>
</organism>
<dbReference type="GO" id="GO:0030170">
    <property type="term" value="F:pyridoxal phosphate binding"/>
    <property type="evidence" value="ECO:0007669"/>
    <property type="project" value="TreeGrafter"/>
</dbReference>
<dbReference type="PANTHER" id="PTHR43050:SF1">
    <property type="entry name" value="SERINE RACEMASE"/>
    <property type="match status" value="1"/>
</dbReference>
<reference evidence="4 5" key="1">
    <citation type="journal article" date="2017" name="Nat. Microbiol.">
        <title>Natural product diversity associated with the nematode symbionts Photorhabdus and Xenorhabdus.</title>
        <authorList>
            <person name="Tobias N.J."/>
            <person name="Wolff H."/>
            <person name="Djahanschiri B."/>
            <person name="Grundmann F."/>
            <person name="Kronenwerth M."/>
            <person name="Shi Y.M."/>
            <person name="Simonyi S."/>
            <person name="Grun P."/>
            <person name="Shapiro-Ilan D."/>
            <person name="Pidot S.J."/>
            <person name="Stinear T.P."/>
            <person name="Ebersberger I."/>
            <person name="Bode H.B."/>
        </authorList>
    </citation>
    <scope>NUCLEOTIDE SEQUENCE [LARGE SCALE GENOMIC DNA]</scope>
    <source>
        <strain evidence="4 5">DSM 17903</strain>
    </source>
</reference>
<dbReference type="Pfam" id="PF00291">
    <property type="entry name" value="PALP"/>
    <property type="match status" value="1"/>
</dbReference>
<protein>
    <submittedName>
        <fullName evidence="4">Serine/threonine dehydratase</fullName>
        <ecNumber evidence="4">4.3.1.19</ecNumber>
    </submittedName>
</protein>
<dbReference type="GO" id="GO:0005524">
    <property type="term" value="F:ATP binding"/>
    <property type="evidence" value="ECO:0007669"/>
    <property type="project" value="TreeGrafter"/>
</dbReference>
<evidence type="ECO:0000256" key="1">
    <source>
        <dbReference type="ARBA" id="ARBA00001933"/>
    </source>
</evidence>
<dbReference type="GO" id="GO:0003941">
    <property type="term" value="F:L-serine ammonia-lyase activity"/>
    <property type="evidence" value="ECO:0007669"/>
    <property type="project" value="TreeGrafter"/>
</dbReference>
<sequence length="84" mass="9324">MGQHTFAIIHHLVEDILTASDDELIDAMYFLAERMKTIVEPTACLGFAAAKAIREQLKGQRIGIILSGGNIDMKRYAHLLANKN</sequence>
<dbReference type="GO" id="GO:0008721">
    <property type="term" value="F:D-serine ammonia-lyase activity"/>
    <property type="evidence" value="ECO:0007669"/>
    <property type="project" value="TreeGrafter"/>
</dbReference>
<evidence type="ECO:0000256" key="2">
    <source>
        <dbReference type="ARBA" id="ARBA00022898"/>
    </source>
</evidence>
<evidence type="ECO:0000313" key="4">
    <source>
        <dbReference type="EMBL" id="PHM52545.1"/>
    </source>
</evidence>
<gene>
    <name evidence="4" type="ORF">Xhom_04212</name>
</gene>
<dbReference type="Proteomes" id="UP000225433">
    <property type="component" value="Unassembled WGS sequence"/>
</dbReference>
<dbReference type="SUPFAM" id="SSF53686">
    <property type="entry name" value="Tryptophan synthase beta subunit-like PLP-dependent enzymes"/>
    <property type="match status" value="1"/>
</dbReference>
<comment type="caution">
    <text evidence="4">The sequence shown here is derived from an EMBL/GenBank/DDBJ whole genome shotgun (WGS) entry which is preliminary data.</text>
</comment>
<keyword evidence="2" id="KW-0663">Pyridoxal phosphate</keyword>
<dbReference type="AlphaFoldDB" id="A0A2G0PZZ4"/>
<dbReference type="GO" id="GO:0000287">
    <property type="term" value="F:magnesium ion binding"/>
    <property type="evidence" value="ECO:0007669"/>
    <property type="project" value="TreeGrafter"/>
</dbReference>
<dbReference type="EC" id="4.3.1.19" evidence="4"/>
<proteinExistence type="predicted"/>
<accession>A0A2G0PZZ4</accession>
<dbReference type="EMBL" id="NJAI01000008">
    <property type="protein sequence ID" value="PHM52545.1"/>
    <property type="molecule type" value="Genomic_DNA"/>
</dbReference>
<dbReference type="GO" id="GO:0018114">
    <property type="term" value="F:threonine racemase activity"/>
    <property type="evidence" value="ECO:0007669"/>
    <property type="project" value="TreeGrafter"/>
</dbReference>
<evidence type="ECO:0000259" key="3">
    <source>
        <dbReference type="Pfam" id="PF00291"/>
    </source>
</evidence>
<dbReference type="GO" id="GO:0004794">
    <property type="term" value="F:threonine deaminase activity"/>
    <property type="evidence" value="ECO:0007669"/>
    <property type="project" value="UniProtKB-EC"/>
</dbReference>
<dbReference type="InterPro" id="IPR001926">
    <property type="entry name" value="TrpB-like_PALP"/>
</dbReference>
<comment type="cofactor">
    <cofactor evidence="1">
        <name>pyridoxal 5'-phosphate</name>
        <dbReference type="ChEBI" id="CHEBI:597326"/>
    </cofactor>
</comment>
<dbReference type="InterPro" id="IPR036052">
    <property type="entry name" value="TrpB-like_PALP_sf"/>
</dbReference>
<dbReference type="Gene3D" id="3.40.50.1100">
    <property type="match status" value="1"/>
</dbReference>
<dbReference type="PANTHER" id="PTHR43050">
    <property type="entry name" value="SERINE / THREONINE RACEMASE FAMILY MEMBER"/>
    <property type="match status" value="1"/>
</dbReference>
<name>A0A2G0PZZ4_XENHO</name>
<keyword evidence="4" id="KW-0456">Lyase</keyword>
<evidence type="ECO:0000313" key="5">
    <source>
        <dbReference type="Proteomes" id="UP000225433"/>
    </source>
</evidence>
<feature type="domain" description="Tryptophan synthase beta chain-like PALP" evidence="3">
    <location>
        <begin position="4"/>
        <end position="68"/>
    </location>
</feature>
<dbReference type="GO" id="GO:0030378">
    <property type="term" value="F:serine racemase activity"/>
    <property type="evidence" value="ECO:0007669"/>
    <property type="project" value="TreeGrafter"/>
</dbReference>